<keyword evidence="4" id="KW-1185">Reference proteome</keyword>
<gene>
    <name evidence="2" type="ORF">C1SCF055_LOCUS39628</name>
</gene>
<name>A0A9P1DRC2_9DINO</name>
<accession>A0A9P1DRC2</accession>
<proteinExistence type="predicted"/>
<feature type="region of interest" description="Disordered" evidence="1">
    <location>
        <begin position="970"/>
        <end position="991"/>
    </location>
</feature>
<feature type="region of interest" description="Disordered" evidence="1">
    <location>
        <begin position="884"/>
        <end position="953"/>
    </location>
</feature>
<dbReference type="EMBL" id="CAMXCT010006497">
    <property type="protein sequence ID" value="CAI4014753.1"/>
    <property type="molecule type" value="Genomic_DNA"/>
</dbReference>
<dbReference type="EMBL" id="CAMXCT030006497">
    <property type="protein sequence ID" value="CAL4802065.1"/>
    <property type="molecule type" value="Genomic_DNA"/>
</dbReference>
<dbReference type="OrthoDB" id="10538472at2759"/>
<feature type="compositionally biased region" description="Polar residues" evidence="1">
    <location>
        <begin position="970"/>
        <end position="985"/>
    </location>
</feature>
<comment type="caution">
    <text evidence="2">The sequence shown here is derived from an EMBL/GenBank/DDBJ whole genome shotgun (WGS) entry which is preliminary data.</text>
</comment>
<dbReference type="EMBL" id="CAMXCT020006497">
    <property type="protein sequence ID" value="CAL1168128.1"/>
    <property type="molecule type" value="Genomic_DNA"/>
</dbReference>
<evidence type="ECO:0000313" key="3">
    <source>
        <dbReference type="EMBL" id="CAL1168128.1"/>
    </source>
</evidence>
<sequence>MLEERLTSMCSLFNTLQRKVSSLQAVAKQLATSQVVVQDESIMGLDLMSLLETDSSDKYLNEEAIPKIVVDAAQEFAEDMGCPMAGDSWQKPLPAQMFLKHTYFVLKDVQKEFRDSQSKYNKAKAQFTNFVSKMDAWKAKKRKLAESGLAKVAESQKEDFREQHLARRNQISRARRGYKKVKKVRSEEGLPEVRPARRALTIFEKMQIVHYAEELEAKHHGLASKVPLRRVKGKKSCVGLALKPRKKKRGVDIQSLCKLKFGERMGTIKVCLLRKRAREQKWFLLPESQQRKMYSLTDEVKQALNLEASTIKGWRTWSEEAAKKHIEDKGKIQRWKVPGEVIKVVTASRLARDYNAGLEAAQDAVALHNEEMTSELVKIQATKATIQRCLLPMPEECPVLNHRWCRRFLQLMRWKNQPVNTAGSYLEWADPRLVSSRKKLHEHLASGVHKFLILNCDQVWRQNLRPGKNVMMKKHHREKQHGGLIARFDNVSGCRLSLTAVTSSWSDGSAGPLGLCFPTGMIPDLQVREFNQRHRGECLLFCSERKTHFMNGETWLVLLQQLYLDAFSLQRKKHGLDKSHAGLLLVDAWTGYHSRSTGLDAARAAWSATANCRLPDLQVGGWSACCQPVDQLHHVYRARMDMADTAECGFVADLRQREPFARLAIKANGQPAHKKADAKSMPERPHKVFAAAWVTAGYFESNHFPEFPNMTNAEALKTLDPSGMLRCIGAPSDYVEVPPTDKLYWSVVIPDDGGDGCRYAILPSPIAIAIERHVCQHRRDRKLLACKQPSGWRTKLTTVNGRKMQIQYNKKRQRMATQQEIQKEAKHLEKLELTMELDDPAAEPDSVGSYFIAGDKYPKKKVVLINTKEQISGLEMLKDAYGEEDNDNEGFEEQNDEDEDSESDHDHMQPPPGAVPTHHQDGHVGVDDAGESDGEGMSSGISEANTEDDNACAELSGSDEIAEEQLHLDQTAQPSEKAVQQNQAENPGRQRKYHLSEVWQRLIALSQAHGYAYTALPNLVGLGVHRHPSSSFWSCRCPSEPWHTCRYGPDRDEFTALLTILRHVIKCYVRTAPPDAACWEMHLKKLESLRESECTGPMSSAP</sequence>
<protein>
    <submittedName>
        <fullName evidence="2">Uncharacterized protein</fullName>
    </submittedName>
</protein>
<evidence type="ECO:0000256" key="1">
    <source>
        <dbReference type="SAM" id="MobiDB-lite"/>
    </source>
</evidence>
<dbReference type="AlphaFoldDB" id="A0A9P1DRC2"/>
<evidence type="ECO:0000313" key="4">
    <source>
        <dbReference type="Proteomes" id="UP001152797"/>
    </source>
</evidence>
<evidence type="ECO:0000313" key="2">
    <source>
        <dbReference type="EMBL" id="CAI4014753.1"/>
    </source>
</evidence>
<dbReference type="Proteomes" id="UP001152797">
    <property type="component" value="Unassembled WGS sequence"/>
</dbReference>
<feature type="compositionally biased region" description="Acidic residues" evidence="1">
    <location>
        <begin position="884"/>
        <end position="903"/>
    </location>
</feature>
<reference evidence="2" key="1">
    <citation type="submission" date="2022-10" db="EMBL/GenBank/DDBJ databases">
        <authorList>
            <person name="Chen Y."/>
            <person name="Dougan E. K."/>
            <person name="Chan C."/>
            <person name="Rhodes N."/>
            <person name="Thang M."/>
        </authorList>
    </citation>
    <scope>NUCLEOTIDE SEQUENCE</scope>
</reference>
<reference evidence="3" key="2">
    <citation type="submission" date="2024-04" db="EMBL/GenBank/DDBJ databases">
        <authorList>
            <person name="Chen Y."/>
            <person name="Shah S."/>
            <person name="Dougan E. K."/>
            <person name="Thang M."/>
            <person name="Chan C."/>
        </authorList>
    </citation>
    <scope>NUCLEOTIDE SEQUENCE [LARGE SCALE GENOMIC DNA]</scope>
</reference>
<organism evidence="2">
    <name type="scientific">Cladocopium goreaui</name>
    <dbReference type="NCBI Taxonomy" id="2562237"/>
    <lineage>
        <taxon>Eukaryota</taxon>
        <taxon>Sar</taxon>
        <taxon>Alveolata</taxon>
        <taxon>Dinophyceae</taxon>
        <taxon>Suessiales</taxon>
        <taxon>Symbiodiniaceae</taxon>
        <taxon>Cladocopium</taxon>
    </lineage>
</organism>